<dbReference type="Gene3D" id="3.30.9.10">
    <property type="entry name" value="D-Amino Acid Oxidase, subunit A, domain 2"/>
    <property type="match status" value="1"/>
</dbReference>
<dbReference type="InterPro" id="IPR006076">
    <property type="entry name" value="FAD-dep_OxRdtase"/>
</dbReference>
<dbReference type="InterPro" id="IPR036188">
    <property type="entry name" value="FAD/NAD-bd_sf"/>
</dbReference>
<accession>A0AAJ0CTW7</accession>
<evidence type="ECO:0000259" key="1">
    <source>
        <dbReference type="Pfam" id="PF01266"/>
    </source>
</evidence>
<dbReference type="EMBL" id="JASWJB010000048">
    <property type="protein sequence ID" value="KAK2605978.1"/>
    <property type="molecule type" value="Genomic_DNA"/>
</dbReference>
<reference evidence="2" key="1">
    <citation type="submission" date="2023-06" db="EMBL/GenBank/DDBJ databases">
        <title>Conoideocrella luteorostrata (Hypocreales: Clavicipitaceae), a potential biocontrol fungus for elongate hemlock scale in United States Christmas tree production areas.</title>
        <authorList>
            <person name="Barrett H."/>
            <person name="Lovett B."/>
            <person name="Macias A.M."/>
            <person name="Stajich J.E."/>
            <person name="Kasson M.T."/>
        </authorList>
    </citation>
    <scope>NUCLEOTIDE SEQUENCE</scope>
    <source>
        <strain evidence="2">ARSEF 14590</strain>
    </source>
</reference>
<dbReference type="Proteomes" id="UP001251528">
    <property type="component" value="Unassembled WGS sequence"/>
</dbReference>
<dbReference type="GO" id="GO:0005737">
    <property type="term" value="C:cytoplasm"/>
    <property type="evidence" value="ECO:0007669"/>
    <property type="project" value="TreeGrafter"/>
</dbReference>
<proteinExistence type="predicted"/>
<dbReference type="AlphaFoldDB" id="A0AAJ0CTW7"/>
<organism evidence="2 3">
    <name type="scientific">Conoideocrella luteorostrata</name>
    <dbReference type="NCBI Taxonomy" id="1105319"/>
    <lineage>
        <taxon>Eukaryota</taxon>
        <taxon>Fungi</taxon>
        <taxon>Dikarya</taxon>
        <taxon>Ascomycota</taxon>
        <taxon>Pezizomycotina</taxon>
        <taxon>Sordariomycetes</taxon>
        <taxon>Hypocreomycetidae</taxon>
        <taxon>Hypocreales</taxon>
        <taxon>Clavicipitaceae</taxon>
        <taxon>Conoideocrella</taxon>
    </lineage>
</organism>
<evidence type="ECO:0000313" key="2">
    <source>
        <dbReference type="EMBL" id="KAK2605978.1"/>
    </source>
</evidence>
<feature type="domain" description="FAD dependent oxidoreductase" evidence="1">
    <location>
        <begin position="35"/>
        <end position="419"/>
    </location>
</feature>
<dbReference type="Gene3D" id="3.50.50.60">
    <property type="entry name" value="FAD/NAD(P)-binding domain"/>
    <property type="match status" value="1"/>
</dbReference>
<protein>
    <recommendedName>
        <fullName evidence="1">FAD dependent oxidoreductase domain-containing protein</fullName>
    </recommendedName>
</protein>
<comment type="caution">
    <text evidence="2">The sequence shown here is derived from an EMBL/GenBank/DDBJ whole genome shotgun (WGS) entry which is preliminary data.</text>
</comment>
<name>A0AAJ0CTW7_9HYPO</name>
<dbReference type="PANTHER" id="PTHR13847:SF279">
    <property type="entry name" value="FAD DEPENDENT OXIDOREDUCTASE DOMAIN-CONTAINING PROTEIN-RELATED"/>
    <property type="match status" value="1"/>
</dbReference>
<dbReference type="Pfam" id="PF01266">
    <property type="entry name" value="DAO"/>
    <property type="match status" value="1"/>
</dbReference>
<keyword evidence="3" id="KW-1185">Reference proteome</keyword>
<sequence>MNFLPVPKATSPYWLSEPHPLASFRSSETVPQEVDIAIIGTGLSGVATAYHIFKRYGAGRKPSVTLLEARDACSGATGRNGGHVKTRLISLKAFYERHGTEAVAQLVALTTAQRGAIQSIVENENIECEFLIRRSFDMYFDKEHARELKAWLAERQEEGVSWLDDLQWLEGPHLDRITGVKGAVAAFGSSAISLWPYKFVTGLLERVVEQGATLYTNTPVYSVKSGAEEGPVMLSTSRGTVKAHKVVYATNAYIAGLLPKYRDVIVPFLGQNSRVVPNEATLRRCPNPAATYNLHHTSEAVDYLNPRPDGAIIHGGGSRNFRHGAADRSDKWFNTVDDSQLISDKIAPDFETINRERFYGWEESEAKVDSTWTGVMGVTPDGLPHAGRVPGTQNQWLLAGFNGGGMLVITTLSKGIADMVVDGKELEQTSVPSIFKSTDERLDNLHPEPSI</sequence>
<dbReference type="SUPFAM" id="SSF51905">
    <property type="entry name" value="FAD/NAD(P)-binding domain"/>
    <property type="match status" value="1"/>
</dbReference>
<dbReference type="PANTHER" id="PTHR13847">
    <property type="entry name" value="SARCOSINE DEHYDROGENASE-RELATED"/>
    <property type="match status" value="1"/>
</dbReference>
<gene>
    <name evidence="2" type="ORF">QQS21_003604</name>
</gene>
<evidence type="ECO:0000313" key="3">
    <source>
        <dbReference type="Proteomes" id="UP001251528"/>
    </source>
</evidence>